<name>A0A6P8Z3R0_THRPL</name>
<organism evidence="3">
    <name type="scientific">Thrips palmi</name>
    <name type="common">Melon thrips</name>
    <dbReference type="NCBI Taxonomy" id="161013"/>
    <lineage>
        <taxon>Eukaryota</taxon>
        <taxon>Metazoa</taxon>
        <taxon>Ecdysozoa</taxon>
        <taxon>Arthropoda</taxon>
        <taxon>Hexapoda</taxon>
        <taxon>Insecta</taxon>
        <taxon>Pterygota</taxon>
        <taxon>Neoptera</taxon>
        <taxon>Paraneoptera</taxon>
        <taxon>Thysanoptera</taxon>
        <taxon>Terebrantia</taxon>
        <taxon>Thripoidea</taxon>
        <taxon>Thripidae</taxon>
        <taxon>Thrips</taxon>
    </lineage>
</organism>
<dbReference type="PROSITE" id="PS50181">
    <property type="entry name" value="FBOX"/>
    <property type="match status" value="1"/>
</dbReference>
<evidence type="ECO:0000313" key="3">
    <source>
        <dbReference type="RefSeq" id="XP_034244700.1"/>
    </source>
</evidence>
<sequence>MDLSLLDLPDDALLAVLAYLSRAELLGCRVVCRRLRDLCLHRHLWKSAAIDTVKRLPGAPCPPLPPETLFREPGTVADGGAKKEGAVVGGQHRVRRR</sequence>
<reference evidence="3" key="1">
    <citation type="submission" date="2025-08" db="UniProtKB">
        <authorList>
            <consortium name="RefSeq"/>
        </authorList>
    </citation>
    <scope>IDENTIFICATION</scope>
    <source>
        <tissue evidence="3">Total insect</tissue>
    </source>
</reference>
<dbReference type="RefSeq" id="XP_034244700.1">
    <property type="nucleotide sequence ID" value="XM_034388809.1"/>
</dbReference>
<dbReference type="Gene3D" id="3.80.10.10">
    <property type="entry name" value="Ribonuclease Inhibitor"/>
    <property type="match status" value="1"/>
</dbReference>
<evidence type="ECO:0000259" key="1">
    <source>
        <dbReference type="PROSITE" id="PS50181"/>
    </source>
</evidence>
<dbReference type="KEGG" id="tpal:117647185"/>
<dbReference type="Pfam" id="PF12937">
    <property type="entry name" value="F-box-like"/>
    <property type="match status" value="1"/>
</dbReference>
<dbReference type="InterPro" id="IPR032675">
    <property type="entry name" value="LRR_dom_sf"/>
</dbReference>
<proteinExistence type="predicted"/>
<dbReference type="AlphaFoldDB" id="A0A6P8Z3R0"/>
<evidence type="ECO:0000313" key="2">
    <source>
        <dbReference type="Proteomes" id="UP000515158"/>
    </source>
</evidence>
<dbReference type="InterPro" id="IPR001810">
    <property type="entry name" value="F-box_dom"/>
</dbReference>
<gene>
    <name evidence="3" type="primary">LOC117647185</name>
</gene>
<dbReference type="SMART" id="SM00256">
    <property type="entry name" value="FBOX"/>
    <property type="match status" value="1"/>
</dbReference>
<dbReference type="Proteomes" id="UP000515158">
    <property type="component" value="Unplaced"/>
</dbReference>
<protein>
    <submittedName>
        <fullName evidence="3">Uncharacterized protein LOC117647185</fullName>
    </submittedName>
</protein>
<accession>A0A6P8Z3R0</accession>
<feature type="domain" description="F-box" evidence="1">
    <location>
        <begin position="2"/>
        <end position="48"/>
    </location>
</feature>
<dbReference type="GeneID" id="117647185"/>
<dbReference type="SUPFAM" id="SSF81383">
    <property type="entry name" value="F-box domain"/>
    <property type="match status" value="1"/>
</dbReference>
<dbReference type="InterPro" id="IPR036047">
    <property type="entry name" value="F-box-like_dom_sf"/>
</dbReference>
<keyword evidence="2" id="KW-1185">Reference proteome</keyword>
<dbReference type="InParanoid" id="A0A6P8Z3R0"/>